<evidence type="ECO:0000256" key="1">
    <source>
        <dbReference type="ARBA" id="ARBA00004123"/>
    </source>
</evidence>
<protein>
    <submittedName>
        <fullName evidence="12">Zinc finger protein-like</fullName>
    </submittedName>
</protein>
<evidence type="ECO:0000259" key="11">
    <source>
        <dbReference type="PROSITE" id="PS50157"/>
    </source>
</evidence>
<proteinExistence type="predicted"/>
<evidence type="ECO:0000256" key="8">
    <source>
        <dbReference type="ARBA" id="ARBA00023163"/>
    </source>
</evidence>
<feature type="domain" description="C2H2-type" evidence="11">
    <location>
        <begin position="54"/>
        <end position="80"/>
    </location>
</feature>
<dbReference type="InterPro" id="IPR013087">
    <property type="entry name" value="Znf_C2H2_type"/>
</dbReference>
<evidence type="ECO:0000256" key="10">
    <source>
        <dbReference type="PROSITE-ProRule" id="PRU00042"/>
    </source>
</evidence>
<reference evidence="12 13" key="1">
    <citation type="journal article" date="2017" name="Gigascience">
        <title>Draft genome of the honey bee ectoparasitic mite, Tropilaelaps mercedesae, is shaped by the parasitic life history.</title>
        <authorList>
            <person name="Dong X."/>
            <person name="Armstrong S.D."/>
            <person name="Xia D."/>
            <person name="Makepeace B.L."/>
            <person name="Darby A.C."/>
            <person name="Kadowaki T."/>
        </authorList>
    </citation>
    <scope>NUCLEOTIDE SEQUENCE [LARGE SCALE GENOMIC DNA]</scope>
    <source>
        <strain evidence="12">Wuxi-XJTLU</strain>
    </source>
</reference>
<comment type="caution">
    <text evidence="12">The sequence shown here is derived from an EMBL/GenBank/DDBJ whole genome shotgun (WGS) entry which is preliminary data.</text>
</comment>
<evidence type="ECO:0000313" key="12">
    <source>
        <dbReference type="EMBL" id="OQR70576.1"/>
    </source>
</evidence>
<dbReference type="GO" id="GO:0003677">
    <property type="term" value="F:DNA binding"/>
    <property type="evidence" value="ECO:0007669"/>
    <property type="project" value="UniProtKB-KW"/>
</dbReference>
<accession>A0A1V9XAW7</accession>
<dbReference type="GO" id="GO:0008270">
    <property type="term" value="F:zinc ion binding"/>
    <property type="evidence" value="ECO:0007669"/>
    <property type="project" value="UniProtKB-KW"/>
</dbReference>
<dbReference type="PROSITE" id="PS00028">
    <property type="entry name" value="ZINC_FINGER_C2H2_1"/>
    <property type="match status" value="2"/>
</dbReference>
<evidence type="ECO:0000256" key="9">
    <source>
        <dbReference type="ARBA" id="ARBA00023242"/>
    </source>
</evidence>
<keyword evidence="3" id="KW-0677">Repeat</keyword>
<dbReference type="STRING" id="418985.A0A1V9XAW7"/>
<dbReference type="InParanoid" id="A0A1V9XAW7"/>
<dbReference type="EMBL" id="MNPL01017078">
    <property type="protein sequence ID" value="OQR70576.1"/>
    <property type="molecule type" value="Genomic_DNA"/>
</dbReference>
<dbReference type="Pfam" id="PF00096">
    <property type="entry name" value="zf-C2H2"/>
    <property type="match status" value="1"/>
</dbReference>
<dbReference type="GO" id="GO:0006357">
    <property type="term" value="P:regulation of transcription by RNA polymerase II"/>
    <property type="evidence" value="ECO:0007669"/>
    <property type="project" value="TreeGrafter"/>
</dbReference>
<gene>
    <name evidence="12" type="ORF">BIW11_11544</name>
</gene>
<organism evidence="12 13">
    <name type="scientific">Tropilaelaps mercedesae</name>
    <dbReference type="NCBI Taxonomy" id="418985"/>
    <lineage>
        <taxon>Eukaryota</taxon>
        <taxon>Metazoa</taxon>
        <taxon>Ecdysozoa</taxon>
        <taxon>Arthropoda</taxon>
        <taxon>Chelicerata</taxon>
        <taxon>Arachnida</taxon>
        <taxon>Acari</taxon>
        <taxon>Parasitiformes</taxon>
        <taxon>Mesostigmata</taxon>
        <taxon>Gamasina</taxon>
        <taxon>Dermanyssoidea</taxon>
        <taxon>Laelapidae</taxon>
        <taxon>Tropilaelaps</taxon>
    </lineage>
</organism>
<dbReference type="Gene3D" id="3.30.160.60">
    <property type="entry name" value="Classic Zinc Finger"/>
    <property type="match status" value="2"/>
</dbReference>
<dbReference type="OrthoDB" id="6512111at2759"/>
<evidence type="ECO:0000256" key="3">
    <source>
        <dbReference type="ARBA" id="ARBA00022737"/>
    </source>
</evidence>
<dbReference type="Proteomes" id="UP000192247">
    <property type="component" value="Unassembled WGS sequence"/>
</dbReference>
<evidence type="ECO:0000313" key="13">
    <source>
        <dbReference type="Proteomes" id="UP000192247"/>
    </source>
</evidence>
<dbReference type="FunFam" id="3.30.160.60:FF:000322">
    <property type="entry name" value="GDNF-inducible zinc finger protein 1"/>
    <property type="match status" value="1"/>
</dbReference>
<evidence type="ECO:0000256" key="6">
    <source>
        <dbReference type="ARBA" id="ARBA00023015"/>
    </source>
</evidence>
<evidence type="ECO:0000256" key="5">
    <source>
        <dbReference type="ARBA" id="ARBA00022833"/>
    </source>
</evidence>
<dbReference type="InterPro" id="IPR036236">
    <property type="entry name" value="Znf_C2H2_sf"/>
</dbReference>
<keyword evidence="7" id="KW-0238">DNA-binding</keyword>
<dbReference type="PANTHER" id="PTHR46179:SF13">
    <property type="entry name" value="C2H2-TYPE DOMAIN-CONTAINING PROTEIN"/>
    <property type="match status" value="1"/>
</dbReference>
<sequence length="80" mass="9175">MCPAHFCNHGALDHHMCQAHDIGARYNCEECGARFSQKQRLVAHARSHKNERPHRCGVCGVAFRRIENLREHMKGVHEGM</sequence>
<dbReference type="Pfam" id="PF13894">
    <property type="entry name" value="zf-C2H2_4"/>
    <property type="match status" value="1"/>
</dbReference>
<comment type="subcellular location">
    <subcellularLocation>
        <location evidence="1">Nucleus</location>
    </subcellularLocation>
</comment>
<keyword evidence="8" id="KW-0804">Transcription</keyword>
<dbReference type="PANTHER" id="PTHR46179">
    <property type="entry name" value="ZINC FINGER PROTEIN"/>
    <property type="match status" value="1"/>
</dbReference>
<keyword evidence="6" id="KW-0805">Transcription regulation</keyword>
<keyword evidence="5" id="KW-0862">Zinc</keyword>
<evidence type="ECO:0000256" key="7">
    <source>
        <dbReference type="ARBA" id="ARBA00023125"/>
    </source>
</evidence>
<dbReference type="InterPro" id="IPR051061">
    <property type="entry name" value="Zinc_finger_trans_reg"/>
</dbReference>
<dbReference type="GO" id="GO:0005634">
    <property type="term" value="C:nucleus"/>
    <property type="evidence" value="ECO:0007669"/>
    <property type="project" value="UniProtKB-SubCell"/>
</dbReference>
<dbReference type="FunFam" id="3.30.160.60:FF:000065">
    <property type="entry name" value="B-cell CLL/lymphoma 6, member B"/>
    <property type="match status" value="1"/>
</dbReference>
<dbReference type="SUPFAM" id="SSF57667">
    <property type="entry name" value="beta-beta-alpha zinc fingers"/>
    <property type="match status" value="1"/>
</dbReference>
<keyword evidence="4 10" id="KW-0863">Zinc-finger</keyword>
<dbReference type="SMART" id="SM00355">
    <property type="entry name" value="ZnF_C2H2"/>
    <property type="match status" value="2"/>
</dbReference>
<dbReference type="AlphaFoldDB" id="A0A1V9XAW7"/>
<keyword evidence="13" id="KW-1185">Reference proteome</keyword>
<keyword evidence="2" id="KW-0479">Metal-binding</keyword>
<dbReference type="PROSITE" id="PS50157">
    <property type="entry name" value="ZINC_FINGER_C2H2_2"/>
    <property type="match status" value="2"/>
</dbReference>
<feature type="domain" description="C2H2-type" evidence="11">
    <location>
        <begin position="26"/>
        <end position="53"/>
    </location>
</feature>
<keyword evidence="9" id="KW-0539">Nucleus</keyword>
<evidence type="ECO:0000256" key="2">
    <source>
        <dbReference type="ARBA" id="ARBA00022723"/>
    </source>
</evidence>
<evidence type="ECO:0000256" key="4">
    <source>
        <dbReference type="ARBA" id="ARBA00022771"/>
    </source>
</evidence>
<name>A0A1V9XAW7_9ACAR</name>